<keyword evidence="3" id="KW-1185">Reference proteome</keyword>
<evidence type="ECO:0000256" key="1">
    <source>
        <dbReference type="SAM" id="Phobius"/>
    </source>
</evidence>
<dbReference type="PANTHER" id="PTHR37841">
    <property type="entry name" value="GLR2918 PROTEIN"/>
    <property type="match status" value="1"/>
</dbReference>
<keyword evidence="1" id="KW-0472">Membrane</keyword>
<accession>A0ABS8DGX0</accession>
<keyword evidence="1" id="KW-0812">Transmembrane</keyword>
<dbReference type="PANTHER" id="PTHR37841:SF1">
    <property type="entry name" value="DUF3298 DOMAIN-CONTAINING PROTEIN"/>
    <property type="match status" value="1"/>
</dbReference>
<evidence type="ECO:0000313" key="3">
    <source>
        <dbReference type="Proteomes" id="UP001299546"/>
    </source>
</evidence>
<organism evidence="2 3">
    <name type="scientific">Bariatricus massiliensis</name>
    <dbReference type="NCBI Taxonomy" id="1745713"/>
    <lineage>
        <taxon>Bacteria</taxon>
        <taxon>Bacillati</taxon>
        <taxon>Bacillota</taxon>
        <taxon>Clostridia</taxon>
        <taxon>Lachnospirales</taxon>
        <taxon>Lachnospiraceae</taxon>
        <taxon>Bariatricus</taxon>
    </lineage>
</organism>
<dbReference type="RefSeq" id="WP_066733621.1">
    <property type="nucleotide sequence ID" value="NZ_JAJCIQ010000003.1"/>
</dbReference>
<dbReference type="Proteomes" id="UP001299546">
    <property type="component" value="Unassembled WGS sequence"/>
</dbReference>
<name>A0ABS8DGX0_9FIRM</name>
<comment type="caution">
    <text evidence="2">The sequence shown here is derived from an EMBL/GenBank/DDBJ whole genome shotgun (WGS) entry which is preliminary data.</text>
</comment>
<feature type="transmembrane region" description="Helical" evidence="1">
    <location>
        <begin position="50"/>
        <end position="70"/>
    </location>
</feature>
<dbReference type="EMBL" id="JAJCIS010000003">
    <property type="protein sequence ID" value="MCB7387054.1"/>
    <property type="molecule type" value="Genomic_DNA"/>
</dbReference>
<evidence type="ECO:0000313" key="2">
    <source>
        <dbReference type="EMBL" id="MCB7387054.1"/>
    </source>
</evidence>
<dbReference type="Pfam" id="PF14903">
    <property type="entry name" value="WG_beta_rep"/>
    <property type="match status" value="7"/>
</dbReference>
<dbReference type="InterPro" id="IPR032774">
    <property type="entry name" value="WG_beta_rep"/>
</dbReference>
<reference evidence="2 3" key="1">
    <citation type="submission" date="2021-10" db="EMBL/GenBank/DDBJ databases">
        <title>Collection of gut derived symbiotic bacterial strains cultured from healthy donors.</title>
        <authorList>
            <person name="Lin H."/>
            <person name="Littmann E."/>
            <person name="Kohout C."/>
            <person name="Pamer E.G."/>
        </authorList>
    </citation>
    <scope>NUCLEOTIDE SEQUENCE [LARGE SCALE GENOMIC DNA]</scope>
    <source>
        <strain evidence="2 3">DFI.1.165</strain>
    </source>
</reference>
<gene>
    <name evidence="2" type="ORF">LIZ65_07105</name>
</gene>
<proteinExistence type="predicted"/>
<dbReference type="SUPFAM" id="SSF69360">
    <property type="entry name" value="Cell wall binding repeat"/>
    <property type="match status" value="1"/>
</dbReference>
<sequence>MYCSRCGCEIKAGGRFCPQCGNAAGGFPQPSVDKKRNPKSASGKRKGKKWITIIVSVCLLVTAVGGVFLYQKVFSEKYLALVINDEGKVGYINENGKEVIECQYDMGRRFSENGIAVVGERIDVDDEGNPIYRYGCINQKGKAITECQYVDMGDFSDKSGLAYVVKISVEDEESIWKYGYINEQGEEVIPLQYNGAGSFSEKGLALVWKVVREDADSIWKYGYINEQGEEVIPLRYDYAEHFSESGLACVGKIVGEDADGYSIKKYGYINEQGEEVIPLQYDYAYSFSESGLACVEKMVREDEESIWKYGYINEQGEEVIPLQYDKAESFSKNSLAVIGKVEGKDEDGYPRYKYGYINKQGEEVIPMQYDGATSFLENGLALVEKENGEGIYEKEIINENGEKIMGSLSTDTYMNTFTGGNGFFYITEWVDDAKYKIFDKTVLTISGKFDYVDYNYGDNGTIAVGKKIGMLSDGQNKYECRYINEYGKTVMKVPDKYIYAGAFAKVK</sequence>
<protein>
    <submittedName>
        <fullName evidence="2">WG repeat-containing protein</fullName>
    </submittedName>
</protein>
<keyword evidence="1" id="KW-1133">Transmembrane helix</keyword>